<dbReference type="Proteomes" id="UP000014977">
    <property type="component" value="Unassembled WGS sequence"/>
</dbReference>
<proteinExistence type="predicted"/>
<protein>
    <submittedName>
        <fullName evidence="1">Uncharacterized protein</fullName>
    </submittedName>
</protein>
<dbReference type="STRING" id="897.B2D07_16745"/>
<name>S7UJW1_DESML</name>
<keyword evidence="2" id="KW-1185">Reference proteome</keyword>
<gene>
    <name evidence="1" type="ORF">dsmv_3440</name>
</gene>
<dbReference type="AlphaFoldDB" id="S7UJW1"/>
<evidence type="ECO:0000313" key="2">
    <source>
        <dbReference type="Proteomes" id="UP000014977"/>
    </source>
</evidence>
<organism evidence="1 2">
    <name type="scientific">Desulfococcus multivorans DSM 2059</name>
    <dbReference type="NCBI Taxonomy" id="1121405"/>
    <lineage>
        <taxon>Bacteria</taxon>
        <taxon>Pseudomonadati</taxon>
        <taxon>Thermodesulfobacteriota</taxon>
        <taxon>Desulfobacteria</taxon>
        <taxon>Desulfobacterales</taxon>
        <taxon>Desulfococcaceae</taxon>
        <taxon>Desulfococcus</taxon>
    </lineage>
</organism>
<dbReference type="eggNOG" id="ENOG50332WW">
    <property type="taxonomic scope" value="Bacteria"/>
</dbReference>
<sequence>MQFSIAMEDDLYEAFHRFKHGNPHDTQVIEKLLHLYKPPHITNVSQLKRLKIDDLPLASQLAQAGLTSQTIEELAQKTTYKIALSQQHGYFPYVNIHGDLLRNNYTITCRPGESREKALQYIQALLEDAKNVIICDRYLKNNWGTAQSILDVFPQKQLTIEYVHQLDQNILSGIKRQCSQWKIRRTRDNVYQRHHDRYLRIDSQMEIVITSGIDYLFDNNKECTLVFQTISKT</sequence>
<comment type="caution">
    <text evidence="1">The sequence shown here is derived from an EMBL/GenBank/DDBJ whole genome shotgun (WGS) entry which is preliminary data.</text>
</comment>
<dbReference type="EMBL" id="ATHJ01000121">
    <property type="protein sequence ID" value="EPR34099.1"/>
    <property type="molecule type" value="Genomic_DNA"/>
</dbReference>
<evidence type="ECO:0000313" key="1">
    <source>
        <dbReference type="EMBL" id="EPR34099.1"/>
    </source>
</evidence>
<dbReference type="OrthoDB" id="5362810at2"/>
<accession>S7UJW1</accession>
<reference evidence="1 2" key="1">
    <citation type="journal article" date="2013" name="Genome Announc.">
        <title>Draft genome sequences for three mercury-methylating, sulfate-reducing bacteria.</title>
        <authorList>
            <person name="Brown S.D."/>
            <person name="Hurt R.A.Jr."/>
            <person name="Gilmour C.C."/>
            <person name="Elias D.A."/>
        </authorList>
    </citation>
    <scope>NUCLEOTIDE SEQUENCE [LARGE SCALE GENOMIC DNA]</scope>
    <source>
        <strain evidence="1 2">DSM 2059</strain>
    </source>
</reference>
<dbReference type="RefSeq" id="WP_020878573.1">
    <property type="nucleotide sequence ID" value="NZ_ATHJ01000121.1"/>
</dbReference>